<keyword evidence="1" id="KW-0040">ANK repeat</keyword>
<dbReference type="SUPFAM" id="SSF48371">
    <property type="entry name" value="ARM repeat"/>
    <property type="match status" value="2"/>
</dbReference>
<dbReference type="InterPro" id="IPR000225">
    <property type="entry name" value="Armadillo"/>
</dbReference>
<dbReference type="Gene3D" id="1.25.10.10">
    <property type="entry name" value="Leucine-rich Repeat Variant"/>
    <property type="match status" value="4"/>
</dbReference>
<dbReference type="Pfam" id="PF13606">
    <property type="entry name" value="Ank_3"/>
    <property type="match status" value="1"/>
</dbReference>
<keyword evidence="4" id="KW-1185">Reference proteome</keyword>
<dbReference type="GeneTree" id="ENSGT00940000167949"/>
<dbReference type="InterPro" id="IPR043379">
    <property type="entry name" value="ANKAR"/>
</dbReference>
<dbReference type="InParanoid" id="F6R1L9"/>
<dbReference type="PROSITE" id="PS50176">
    <property type="entry name" value="ARM_REPEAT"/>
    <property type="match status" value="1"/>
</dbReference>
<dbReference type="SMART" id="SM00185">
    <property type="entry name" value="ARM"/>
    <property type="match status" value="6"/>
</dbReference>
<dbReference type="InterPro" id="IPR002110">
    <property type="entry name" value="Ankyrin_rpt"/>
</dbReference>
<accession>F6R1L9</accession>
<evidence type="ECO:0000313" key="4">
    <source>
        <dbReference type="Proteomes" id="UP000008144"/>
    </source>
</evidence>
<name>F6R1L9_CIOIN</name>
<dbReference type="Ensembl" id="ENSCINT00000001514.3">
    <property type="protein sequence ID" value="ENSCINP00000001514.3"/>
    <property type="gene ID" value="ENSCING00000000829.3"/>
</dbReference>
<dbReference type="InterPro" id="IPR036770">
    <property type="entry name" value="Ankyrin_rpt-contain_sf"/>
</dbReference>
<feature type="repeat" description="ARM" evidence="2">
    <location>
        <begin position="1026"/>
        <end position="1055"/>
    </location>
</feature>
<evidence type="ECO:0000256" key="2">
    <source>
        <dbReference type="PROSITE-ProRule" id="PRU00259"/>
    </source>
</evidence>
<feature type="repeat" description="ANK" evidence="1">
    <location>
        <begin position="632"/>
        <end position="664"/>
    </location>
</feature>
<dbReference type="Pfam" id="PF12796">
    <property type="entry name" value="Ank_2"/>
    <property type="match status" value="1"/>
</dbReference>
<dbReference type="SUPFAM" id="SSF48403">
    <property type="entry name" value="Ankyrin repeat"/>
    <property type="match status" value="1"/>
</dbReference>
<feature type="repeat" description="ANK" evidence="1">
    <location>
        <begin position="563"/>
        <end position="595"/>
    </location>
</feature>
<dbReference type="PROSITE" id="PS50297">
    <property type="entry name" value="ANK_REP_REGION"/>
    <property type="match status" value="1"/>
</dbReference>
<evidence type="ECO:0000256" key="1">
    <source>
        <dbReference type="PROSITE-ProRule" id="PRU00023"/>
    </source>
</evidence>
<sequence length="1336" mass="147883">SYFDNFNKNELRELIAESRASWLLSSDFRGQAGLPFGLISNMNLSHTEHLTLLFPKPKDVEDLEYRELHQIVRELTTGIFAMSQMPCLSLEPSFDFSSSCQMPMAYKDTRVGQILLDVDYAMKSLWHGVTVPKSKRLKLSEKWRTLLDINSATGEMNKEKNPYTEFSNAGQEDMNENPCYQNIYQELNNIDPNDATATNENMFVNKYLEFVRCVMSMHMSSARCCSSENVVVCNIDYDISTAVSLYDDDHIPPADTQRLRRRLRHHIKVIEKGLLADPSTRRNIALLKFIAATSIVLVALRKRLMKVPKTDSLLHPLQCDDLRTESEFPPFAFNLNKSNPCRTFTVDKDGNSKLLTHMHGELQFDSDTAAVKEIKDEQWCNITHKESVEHLQTILNNQLKLEYDVPVTLFENTKHYVINIPLTTYYPTSPPIPQWLHARYQQLSSLCSKKLIMNDIQLAELLKQVFGFRKALAHKSIEAKMRLCACRGLVAAFVTLMKKVASTCLFAPDVQGMTLLHYCCAHNKSSILSVLLNQKPNLNTRRTEYLLHSQKHSSKVEMVKATVGVTALHISARCGSLTCVNALLDSRANPMLTDSKGWSAVHHAAAFDQTAILRCILRRYPSLLEQPATGGDNSTPLLVAASYGSLNALKFLIKLGASLMASDISGNGLIQRVILNFHSDVLLYCIELTQDGSIVWDVMIDMLKSSIIEQNAALRCMEIILHQCPLYWKELQLAGVIPPLVAVLSSPTKIPISSLHVLVSLLKTPKSTSHTAIKGEELINQRYELQSRSSVVLCDLAQLDNIAARISDCGGIPPLVDLLQTDVVDVVVNSILAIAALCRGDISECGEIQNQIVKYGAALLLVGFLTVRNDALQISASDAIAALCKGNNNIQNKFVELGVLPCLVTIVKGHCIPAQMKSALAIDCITHENPHAQYTANLEKAPHALCRLFHIWSDSVKECGANALWSLAGCHLQNQKEISLLIGTKQLIEMLISKSETLQYKCTGCLGVGAISKKSKSGQIMLANDGTIPPLVRLLRRDCTSRKVVMAAMMAINNLCVGIACLNNTRLQELLAEENLIDLLIDKIWQTSQDETIQVDLLFCLASVVTGCTNNEVILNKNGGFGFEILLELLHSPHLEVQHKVMSALATFSFNRIYQQQKILKCGGIPFYIFNALLESHNIAIKSAAAFQLVILARVVTMTTVVDASAKGIIELVKLLDSDDDNVTILAAEYIASLAHTRAGVPDAIVQLGTVPKLVKKLKSANQQLRQAASQALGYLSFNRTASRELMAACRGTDGVYDSLINNIGPDGVVADEFVAEFKCQSAIGLPILKAHKHPA</sequence>
<organism evidence="3 4">
    <name type="scientific">Ciona intestinalis</name>
    <name type="common">Transparent sea squirt</name>
    <name type="synonym">Ascidia intestinalis</name>
    <dbReference type="NCBI Taxonomy" id="7719"/>
    <lineage>
        <taxon>Eukaryota</taxon>
        <taxon>Metazoa</taxon>
        <taxon>Chordata</taxon>
        <taxon>Tunicata</taxon>
        <taxon>Ascidiacea</taxon>
        <taxon>Phlebobranchia</taxon>
        <taxon>Cionidae</taxon>
        <taxon>Ciona</taxon>
    </lineage>
</organism>
<dbReference type="OMA" id="FMGLFKT"/>
<dbReference type="Gene3D" id="1.25.40.20">
    <property type="entry name" value="Ankyrin repeat-containing domain"/>
    <property type="match status" value="1"/>
</dbReference>
<proteinExistence type="predicted"/>
<dbReference type="InterPro" id="IPR011989">
    <property type="entry name" value="ARM-like"/>
</dbReference>
<reference evidence="4" key="1">
    <citation type="journal article" date="2002" name="Science">
        <title>The draft genome of Ciona intestinalis: insights into chordate and vertebrate origins.</title>
        <authorList>
            <person name="Dehal P."/>
            <person name="Satou Y."/>
            <person name="Campbell R.K."/>
            <person name="Chapman J."/>
            <person name="Degnan B."/>
            <person name="De Tomaso A."/>
            <person name="Davidson B."/>
            <person name="Di Gregorio A."/>
            <person name="Gelpke M."/>
            <person name="Goodstein D.M."/>
            <person name="Harafuji N."/>
            <person name="Hastings K.E."/>
            <person name="Ho I."/>
            <person name="Hotta K."/>
            <person name="Huang W."/>
            <person name="Kawashima T."/>
            <person name="Lemaire P."/>
            <person name="Martinez D."/>
            <person name="Meinertzhagen I.A."/>
            <person name="Necula S."/>
            <person name="Nonaka M."/>
            <person name="Putnam N."/>
            <person name="Rash S."/>
            <person name="Saiga H."/>
            <person name="Satake M."/>
            <person name="Terry A."/>
            <person name="Yamada L."/>
            <person name="Wang H.G."/>
            <person name="Awazu S."/>
            <person name="Azumi K."/>
            <person name="Boore J."/>
            <person name="Branno M."/>
            <person name="Chin-Bow S."/>
            <person name="DeSantis R."/>
            <person name="Doyle S."/>
            <person name="Francino P."/>
            <person name="Keys D.N."/>
            <person name="Haga S."/>
            <person name="Hayashi H."/>
            <person name="Hino K."/>
            <person name="Imai K.S."/>
            <person name="Inaba K."/>
            <person name="Kano S."/>
            <person name="Kobayashi K."/>
            <person name="Kobayashi M."/>
            <person name="Lee B.I."/>
            <person name="Makabe K.W."/>
            <person name="Manohar C."/>
            <person name="Matassi G."/>
            <person name="Medina M."/>
            <person name="Mochizuki Y."/>
            <person name="Mount S."/>
            <person name="Morishita T."/>
            <person name="Miura S."/>
            <person name="Nakayama A."/>
            <person name="Nishizaka S."/>
            <person name="Nomoto H."/>
            <person name="Ohta F."/>
            <person name="Oishi K."/>
            <person name="Rigoutsos I."/>
            <person name="Sano M."/>
            <person name="Sasaki A."/>
            <person name="Sasakura Y."/>
            <person name="Shoguchi E."/>
            <person name="Shin-i T."/>
            <person name="Spagnuolo A."/>
            <person name="Stainier D."/>
            <person name="Suzuki M.M."/>
            <person name="Tassy O."/>
            <person name="Takatori N."/>
            <person name="Tokuoka M."/>
            <person name="Yagi K."/>
            <person name="Yoshizaki F."/>
            <person name="Wada S."/>
            <person name="Zhang C."/>
            <person name="Hyatt P.D."/>
            <person name="Larimer F."/>
            <person name="Detter C."/>
            <person name="Doggett N."/>
            <person name="Glavina T."/>
            <person name="Hawkins T."/>
            <person name="Richardson P."/>
            <person name="Lucas S."/>
            <person name="Kohara Y."/>
            <person name="Levine M."/>
            <person name="Satoh N."/>
            <person name="Rokhsar D.S."/>
        </authorList>
    </citation>
    <scope>NUCLEOTIDE SEQUENCE [LARGE SCALE GENOMIC DNA]</scope>
</reference>
<protein>
    <submittedName>
        <fullName evidence="3">Ankyrin and armadillo repeat-containing protein</fullName>
    </submittedName>
</protein>
<dbReference type="PANTHER" id="PTHR46464:SF1">
    <property type="entry name" value="ANKYRIN AND ARMADILLO REPEAT-CONTAINING PROTEIN"/>
    <property type="match status" value="1"/>
</dbReference>
<reference evidence="3" key="2">
    <citation type="submission" date="2025-08" db="UniProtKB">
        <authorList>
            <consortium name="Ensembl"/>
        </authorList>
    </citation>
    <scope>IDENTIFICATION</scope>
</reference>
<dbReference type="SMART" id="SM00248">
    <property type="entry name" value="ANK"/>
    <property type="match status" value="4"/>
</dbReference>
<dbReference type="PANTHER" id="PTHR46464">
    <property type="entry name" value="ANK_REP_REGION DOMAIN-CONTAINING PROTEIN"/>
    <property type="match status" value="1"/>
</dbReference>
<dbReference type="Proteomes" id="UP000008144">
    <property type="component" value="Unassembled WGS sequence"/>
</dbReference>
<gene>
    <name evidence="3" type="primary">LOC100181258</name>
</gene>
<dbReference type="PROSITE" id="PS50088">
    <property type="entry name" value="ANK_REPEAT"/>
    <property type="match status" value="2"/>
</dbReference>
<evidence type="ECO:0000313" key="3">
    <source>
        <dbReference type="Ensembl" id="ENSCINP00000001514.3"/>
    </source>
</evidence>
<dbReference type="STRING" id="7719.ENSCINP00000001514"/>
<dbReference type="InterPro" id="IPR016024">
    <property type="entry name" value="ARM-type_fold"/>
</dbReference>
<reference evidence="3" key="3">
    <citation type="submission" date="2025-09" db="UniProtKB">
        <authorList>
            <consortium name="Ensembl"/>
        </authorList>
    </citation>
    <scope>IDENTIFICATION</scope>
</reference>